<feature type="domain" description="TOG" evidence="19">
    <location>
        <begin position="1"/>
        <end position="232"/>
    </location>
</feature>
<keyword evidence="9" id="KW-0493">Microtubule</keyword>
<evidence type="ECO:0000256" key="8">
    <source>
        <dbReference type="ARBA" id="ARBA00022618"/>
    </source>
</evidence>
<feature type="region of interest" description="Disordered" evidence="18">
    <location>
        <begin position="1197"/>
        <end position="1227"/>
    </location>
</feature>
<dbReference type="FunFam" id="1.25.10.10:FF:000006">
    <property type="entry name" value="CLIP-associating protein 1 isoform 2"/>
    <property type="match status" value="1"/>
</dbReference>
<feature type="compositionally biased region" description="Low complexity" evidence="18">
    <location>
        <begin position="667"/>
        <end position="681"/>
    </location>
</feature>
<evidence type="ECO:0000256" key="2">
    <source>
        <dbReference type="ARBA" id="ARBA00004300"/>
    </source>
</evidence>
<dbReference type="Pfam" id="PF23271">
    <property type="entry name" value="HEAT_GCN1"/>
    <property type="match status" value="1"/>
</dbReference>
<feature type="domain" description="TOG" evidence="19">
    <location>
        <begin position="1293"/>
        <end position="1529"/>
    </location>
</feature>
<dbReference type="SUPFAM" id="SSF48371">
    <property type="entry name" value="ARM repeat"/>
    <property type="match status" value="1"/>
</dbReference>
<dbReference type="GO" id="GO:0005813">
    <property type="term" value="C:centrosome"/>
    <property type="evidence" value="ECO:0007669"/>
    <property type="project" value="UniProtKB-SubCell"/>
</dbReference>
<feature type="compositionally biased region" description="Low complexity" evidence="18">
    <location>
        <begin position="609"/>
        <end position="622"/>
    </location>
</feature>
<feature type="compositionally biased region" description="Basic and acidic residues" evidence="18">
    <location>
        <begin position="1197"/>
        <end position="1216"/>
    </location>
</feature>
<feature type="compositionally biased region" description="Polar residues" evidence="18">
    <location>
        <begin position="714"/>
        <end position="723"/>
    </location>
</feature>
<feature type="compositionally biased region" description="Polar residues" evidence="18">
    <location>
        <begin position="597"/>
        <end position="608"/>
    </location>
</feature>
<dbReference type="FunFam" id="1.25.10.10:FF:000001">
    <property type="entry name" value="CLIP-associating protein 1 isoform 2"/>
    <property type="match status" value="1"/>
</dbReference>
<evidence type="ECO:0000256" key="4">
    <source>
        <dbReference type="ARBA" id="ARBA00004629"/>
    </source>
</evidence>
<dbReference type="Ensembl" id="ENSMAMT00000065407.1">
    <property type="protein sequence ID" value="ENSMAMP00000053947.1"/>
    <property type="gene ID" value="ENSMAMG00000008838.2"/>
</dbReference>
<feature type="region of interest" description="Disordered" evidence="18">
    <location>
        <begin position="576"/>
        <end position="760"/>
    </location>
</feature>
<dbReference type="InterPro" id="IPR057546">
    <property type="entry name" value="HEAT_GCN1"/>
</dbReference>
<dbReference type="Proteomes" id="UP000261640">
    <property type="component" value="Unplaced"/>
</dbReference>
<dbReference type="InterPro" id="IPR011989">
    <property type="entry name" value="ARM-like"/>
</dbReference>
<dbReference type="PANTHER" id="PTHR21567:SF28">
    <property type="entry name" value="CLIP-ASSOCIATING PROTEIN 1"/>
    <property type="match status" value="1"/>
</dbReference>
<dbReference type="FunFam" id="1.25.10.10:FF:000005">
    <property type="entry name" value="CLIP-associating protein 1 isoform 2"/>
    <property type="match status" value="1"/>
</dbReference>
<evidence type="ECO:0000256" key="12">
    <source>
        <dbReference type="ARBA" id="ARBA00022838"/>
    </source>
</evidence>
<name>A0A7N9AXZ5_9TELE</name>
<evidence type="ECO:0000256" key="10">
    <source>
        <dbReference type="ARBA" id="ARBA00022737"/>
    </source>
</evidence>
<dbReference type="GO" id="GO:0030010">
    <property type="term" value="P:establishment of cell polarity"/>
    <property type="evidence" value="ECO:0007669"/>
    <property type="project" value="UniProtKB-ARBA"/>
</dbReference>
<evidence type="ECO:0000256" key="7">
    <source>
        <dbReference type="ARBA" id="ARBA00022490"/>
    </source>
</evidence>
<evidence type="ECO:0000256" key="14">
    <source>
        <dbReference type="ARBA" id="ARBA00023212"/>
    </source>
</evidence>
<evidence type="ECO:0000256" key="16">
    <source>
        <dbReference type="ARBA" id="ARBA00023328"/>
    </source>
</evidence>
<dbReference type="GO" id="GO:0005794">
    <property type="term" value="C:Golgi apparatus"/>
    <property type="evidence" value="ECO:0007669"/>
    <property type="project" value="UniProtKB-SubCell"/>
</dbReference>
<evidence type="ECO:0000256" key="5">
    <source>
        <dbReference type="ARBA" id="ARBA00009549"/>
    </source>
</evidence>
<dbReference type="InterPro" id="IPR034085">
    <property type="entry name" value="TOG"/>
</dbReference>
<keyword evidence="6" id="KW-0158">Chromosome</keyword>
<dbReference type="Pfam" id="PF21041">
    <property type="entry name" value="XMAP215_CLASP_TOG"/>
    <property type="match status" value="1"/>
</dbReference>
<evidence type="ECO:0000313" key="21">
    <source>
        <dbReference type="Proteomes" id="UP000261640"/>
    </source>
</evidence>
<feature type="repeat" description="HEAT" evidence="17">
    <location>
        <begin position="168"/>
        <end position="206"/>
    </location>
</feature>
<feature type="compositionally biased region" description="Low complexity" evidence="18">
    <location>
        <begin position="1079"/>
        <end position="1097"/>
    </location>
</feature>
<feature type="region of interest" description="Disordered" evidence="18">
    <location>
        <begin position="808"/>
        <end position="838"/>
    </location>
</feature>
<keyword evidence="11" id="KW-0498">Mitosis</keyword>
<dbReference type="FunFam" id="1.25.10.10:FF:000031">
    <property type="entry name" value="CLIP-associating protein 1 isoform 2"/>
    <property type="match status" value="1"/>
</dbReference>
<dbReference type="PROSITE" id="PS50077">
    <property type="entry name" value="HEAT_REPEAT"/>
    <property type="match status" value="1"/>
</dbReference>
<dbReference type="GO" id="GO:0051301">
    <property type="term" value="P:cell division"/>
    <property type="evidence" value="ECO:0007669"/>
    <property type="project" value="UniProtKB-KW"/>
</dbReference>
<dbReference type="GO" id="GO:0043515">
    <property type="term" value="F:kinetochore binding"/>
    <property type="evidence" value="ECO:0007669"/>
    <property type="project" value="TreeGrafter"/>
</dbReference>
<dbReference type="GO" id="GO:0005881">
    <property type="term" value="C:cytoplasmic microtubule"/>
    <property type="evidence" value="ECO:0007669"/>
    <property type="project" value="TreeGrafter"/>
</dbReference>
<feature type="compositionally biased region" description="Polar residues" evidence="18">
    <location>
        <begin position="267"/>
        <end position="276"/>
    </location>
</feature>
<dbReference type="GO" id="GO:0000776">
    <property type="term" value="C:kinetochore"/>
    <property type="evidence" value="ECO:0007669"/>
    <property type="project" value="UniProtKB-KW"/>
</dbReference>
<feature type="compositionally biased region" description="Low complexity" evidence="18">
    <location>
        <begin position="1104"/>
        <end position="1113"/>
    </location>
</feature>
<dbReference type="GO" id="GO:0008017">
    <property type="term" value="F:microtubule binding"/>
    <property type="evidence" value="ECO:0007669"/>
    <property type="project" value="TreeGrafter"/>
</dbReference>
<dbReference type="InterPro" id="IPR024395">
    <property type="entry name" value="CLASP_N_dom"/>
</dbReference>
<protein>
    <submittedName>
        <fullName evidence="20">Cytoplasmic linker associated protein 1a</fullName>
    </submittedName>
</protein>
<dbReference type="Gene3D" id="1.25.10.10">
    <property type="entry name" value="Leucine-rich Repeat Variant"/>
    <property type="match status" value="4"/>
</dbReference>
<feature type="domain" description="TOG" evidence="19">
    <location>
        <begin position="312"/>
        <end position="543"/>
    </location>
</feature>
<evidence type="ECO:0000256" key="1">
    <source>
        <dbReference type="ARBA" id="ARBA00004186"/>
    </source>
</evidence>
<keyword evidence="12" id="KW-0995">Kinetochore</keyword>
<keyword evidence="8" id="KW-0132">Cell division</keyword>
<feature type="compositionally biased region" description="Pro residues" evidence="18">
    <location>
        <begin position="1137"/>
        <end position="1148"/>
    </location>
</feature>
<dbReference type="GO" id="GO:0090307">
    <property type="term" value="P:mitotic spindle assembly"/>
    <property type="evidence" value="ECO:0007669"/>
    <property type="project" value="TreeGrafter"/>
</dbReference>
<reference evidence="20" key="2">
    <citation type="submission" date="2025-09" db="UniProtKB">
        <authorList>
            <consortium name="Ensembl"/>
        </authorList>
    </citation>
    <scope>IDENTIFICATION</scope>
</reference>
<keyword evidence="7" id="KW-0963">Cytoplasm</keyword>
<feature type="compositionally biased region" description="Polar residues" evidence="18">
    <location>
        <begin position="644"/>
        <end position="657"/>
    </location>
</feature>
<dbReference type="PANTHER" id="PTHR21567">
    <property type="entry name" value="CLASP"/>
    <property type="match status" value="1"/>
</dbReference>
<feature type="region of interest" description="Disordered" evidence="18">
    <location>
        <begin position="231"/>
        <end position="286"/>
    </location>
</feature>
<keyword evidence="16" id="KW-0137">Centromere</keyword>
<dbReference type="Pfam" id="PF12348">
    <property type="entry name" value="CLASP_N"/>
    <property type="match status" value="1"/>
</dbReference>
<evidence type="ECO:0000259" key="19">
    <source>
        <dbReference type="SMART" id="SM01349"/>
    </source>
</evidence>
<evidence type="ECO:0000256" key="18">
    <source>
        <dbReference type="SAM" id="MobiDB-lite"/>
    </source>
</evidence>
<feature type="region of interest" description="Disordered" evidence="18">
    <location>
        <begin position="538"/>
        <end position="557"/>
    </location>
</feature>
<dbReference type="GO" id="GO:0007026">
    <property type="term" value="P:negative regulation of microtubule depolymerization"/>
    <property type="evidence" value="ECO:0007669"/>
    <property type="project" value="UniProtKB-ARBA"/>
</dbReference>
<evidence type="ECO:0000256" key="13">
    <source>
        <dbReference type="ARBA" id="ARBA00023034"/>
    </source>
</evidence>
<evidence type="ECO:0000256" key="3">
    <source>
        <dbReference type="ARBA" id="ARBA00004601"/>
    </source>
</evidence>
<dbReference type="GO" id="GO:0072686">
    <property type="term" value="C:mitotic spindle"/>
    <property type="evidence" value="ECO:0007669"/>
    <property type="project" value="TreeGrafter"/>
</dbReference>
<dbReference type="Pfam" id="PF21040">
    <property type="entry name" value="CEP104-like_TOG"/>
    <property type="match status" value="1"/>
</dbReference>
<keyword evidence="21" id="KW-1185">Reference proteome</keyword>
<feature type="compositionally biased region" description="Low complexity" evidence="18">
    <location>
        <begin position="540"/>
        <end position="557"/>
    </location>
</feature>
<feature type="compositionally biased region" description="Polar residues" evidence="18">
    <location>
        <begin position="576"/>
        <end position="588"/>
    </location>
</feature>
<evidence type="ECO:0000256" key="15">
    <source>
        <dbReference type="ARBA" id="ARBA00023306"/>
    </source>
</evidence>
<feature type="region of interest" description="Disordered" evidence="18">
    <location>
        <begin position="1076"/>
        <end position="1153"/>
    </location>
</feature>
<keyword evidence="14" id="KW-0206">Cytoskeleton</keyword>
<comment type="similarity">
    <text evidence="5">Belongs to the CLASP family.</text>
</comment>
<evidence type="ECO:0000256" key="11">
    <source>
        <dbReference type="ARBA" id="ARBA00022776"/>
    </source>
</evidence>
<keyword evidence="15" id="KW-0131">Cell cycle</keyword>
<dbReference type="GO" id="GO:0005876">
    <property type="term" value="C:spindle microtubule"/>
    <property type="evidence" value="ECO:0007669"/>
    <property type="project" value="TreeGrafter"/>
</dbReference>
<sequence length="1540" mass="169779">MEPSMEICLAQVLQKDVGRRLQVGQEIIDYILDKEKSHDLEQDQTALDKMVDGIASSWVNSSNFKVALLGLDLLSAVVSRLQEKFRAQVGTVLPSLIDRLGDAKDQVREQDQTLLLKIMEQATTPQYVWDRMLGGFKHKNNRTREGVCLCLIATLNTYGAQGLTLSKIVPHICNLLGDPTSQVRDGAMSCLVEIYRHVGERVRMDLSKKGLPQSRLNVIFSKFDEVQRSGNMISSSDRNFDDEDSVDGGRSSSSSSSKAPPSGRRTVMSSVRRPSSGTTAKAAEAGAGAVDEEDFIKAFEDVPSVQIYSNRELEDQLTKIREVLSDDKHDWEHRVVLKKVRSLMLAGATDYEGFPQQLRLLEAPFKLSAKDLRSQVVREACITLGHLSSVLGNKFDHGAESVMPTLLNLVPNSAKVMATSGMAAIRLILRHTHYPRLIPIITSNCTSKSVSVRRRCYEFLDLMLQEWHTNTLERHVAVLTETIKKGIHDADSEARSIARKCYWGFHGHYSREAEHLFQALESTYQKALQSHLKSSDSIVSLPQSDRSSSSSQESLNRPLSVKSVIAGSITRSKLVSTRVPTTPGSLQRSRSDIDVSAASNAKSRLSTGPASSPFSSAAALPPGSYASLDGTPGKSDGRVRTRRQSSGSVGGSNTSIVDSRGRSRAKVVSQSQPGSRSSSPGKLLSHTNYGRIPRATVSASTTPSDKRSRIPRSQGCSRETSPSRMGLARSRIPRPSMSQGCSRDTSRESSRDTSPARGFAPLDRYGLIHQARISASVNAMRVLNTGTEVEAAVADALLLGDSRNKRKPLRRRYESPGMYSDDDANSDASSACSERSYGSRNGGIPHYLRQTEDVAEVLNHCASSNWSERKEGLLGLQNLLKSQRILSRVELKRLCEIFTRMFADPHSKVFSMFLETLVDFITIHREDLQDWLFVLLTQLLKKMGADLLGSVQAKVQKALDVTRESFPFDQQFNILMRFIVDQTQTPNLKVKVAILKYIESLARQMDPTDFVNSSETRLAVSRIITWTTEPKSSDVRKAAQVVLIALFELNTPEFTMLLGALPKTFQDGATKLLHNHLKNSSNTSSGIGSPSNTAGRTPSRHTPSRTSPLTSPTNCSHGGLSPSRLWGWGVDGLSKHPPAPPPPPPPHSTPAAPSLRVLRRAYSPSMMEYDTENMNSEEIYSSLRGVTEAIQSFSYRSQEDLNEPIRREGKRDDAAGREGVASSPGSDARLGLDMVEGGRTALDNKTSLLNTPSPRSFSGPRSREFAPYGYGETICTYDKSALKEAVFDDDVEQFRDSVGPDHSDLVADLLKELSNHNERSEERKGALVELLKITREDSLAVWDEHFKTILLLLLETLGDKDHTIRALALRVLKEILRNQPSRFKNYAELTIMKTLEAHKDSHKEVVRAAEEAASTLAGSIHPEQCIKVLCPIVQTADYPINLAAIKMQTKVIERIAKDSLLQLLSDIIPGLLQGYDNTESSVRKASVFCLVAIYSVIGEELKPHLAQLTGSKMKLLNLYIKRAQTTNSNSSSSSDVSSHS</sequence>
<feature type="compositionally biased region" description="Low complexity" evidence="18">
    <location>
        <begin position="277"/>
        <end position="286"/>
    </location>
</feature>
<dbReference type="GeneTree" id="ENSGT00940000154817"/>
<proteinExistence type="inferred from homology"/>
<dbReference type="InterPro" id="IPR016024">
    <property type="entry name" value="ARM-type_fold"/>
</dbReference>
<comment type="subcellular location">
    <subcellularLocation>
        <location evidence="4">Chromosome</location>
        <location evidence="4">Centromere</location>
        <location evidence="4">Kinetochore</location>
    </subcellularLocation>
    <subcellularLocation>
        <location evidence="2">Cytoplasm</location>
        <location evidence="2">Cytoskeleton</location>
        <location evidence="2">Microtubule organizing center</location>
        <location evidence="2">Centrosome</location>
    </subcellularLocation>
    <subcellularLocation>
        <location evidence="1">Cytoplasm</location>
        <location evidence="1">Cytoskeleton</location>
        <location evidence="1">Spindle</location>
    </subcellularLocation>
    <subcellularLocation>
        <location evidence="3">Golgi apparatus</location>
        <location evidence="3">trans-Golgi network</location>
    </subcellularLocation>
</comment>
<dbReference type="GO" id="GO:0040001">
    <property type="term" value="P:establishment of mitotic spindle localization"/>
    <property type="evidence" value="ECO:0007669"/>
    <property type="project" value="TreeGrafter"/>
</dbReference>
<dbReference type="GO" id="GO:0045180">
    <property type="term" value="C:basal cortex"/>
    <property type="evidence" value="ECO:0007669"/>
    <property type="project" value="TreeGrafter"/>
</dbReference>
<reference evidence="20" key="1">
    <citation type="submission" date="2025-08" db="UniProtKB">
        <authorList>
            <consortium name="Ensembl"/>
        </authorList>
    </citation>
    <scope>IDENTIFICATION</scope>
</reference>
<evidence type="ECO:0000256" key="9">
    <source>
        <dbReference type="ARBA" id="ARBA00022701"/>
    </source>
</evidence>
<evidence type="ECO:0000313" key="20">
    <source>
        <dbReference type="Ensembl" id="ENSMAMP00000053947.1"/>
    </source>
</evidence>
<keyword evidence="13" id="KW-0333">Golgi apparatus</keyword>
<evidence type="ECO:0000256" key="17">
    <source>
        <dbReference type="PROSITE-ProRule" id="PRU00103"/>
    </source>
</evidence>
<feature type="domain" description="TOG" evidence="19">
    <location>
        <begin position="846"/>
        <end position="1083"/>
    </location>
</feature>
<accession>A0A7N9AXZ5</accession>
<dbReference type="InterPro" id="IPR021133">
    <property type="entry name" value="HEAT_type_2"/>
</dbReference>
<dbReference type="InterPro" id="IPR048491">
    <property type="entry name" value="XMAP215_CLASP_TOG"/>
</dbReference>
<evidence type="ECO:0000256" key="6">
    <source>
        <dbReference type="ARBA" id="ARBA00022454"/>
    </source>
</evidence>
<keyword evidence="10" id="KW-0677">Repeat</keyword>
<organism evidence="20 21">
    <name type="scientific">Mastacembelus armatus</name>
    <name type="common">zig-zag eel</name>
    <dbReference type="NCBI Taxonomy" id="205130"/>
    <lineage>
        <taxon>Eukaryota</taxon>
        <taxon>Metazoa</taxon>
        <taxon>Chordata</taxon>
        <taxon>Craniata</taxon>
        <taxon>Vertebrata</taxon>
        <taxon>Euteleostomi</taxon>
        <taxon>Actinopterygii</taxon>
        <taxon>Neopterygii</taxon>
        <taxon>Teleostei</taxon>
        <taxon>Neoteleostei</taxon>
        <taxon>Acanthomorphata</taxon>
        <taxon>Anabantaria</taxon>
        <taxon>Synbranchiformes</taxon>
        <taxon>Mastacembelidae</taxon>
        <taxon>Mastacembelus</taxon>
    </lineage>
</organism>
<dbReference type="SMART" id="SM01349">
    <property type="entry name" value="TOG"/>
    <property type="match status" value="4"/>
</dbReference>